<feature type="region of interest" description="Disordered" evidence="1">
    <location>
        <begin position="48"/>
        <end position="76"/>
    </location>
</feature>
<reference evidence="2" key="1">
    <citation type="submission" date="2021-02" db="EMBL/GenBank/DDBJ databases">
        <authorList>
            <person name="Nowell W R."/>
        </authorList>
    </citation>
    <scope>NUCLEOTIDE SEQUENCE</scope>
</reference>
<accession>A0A814ACD6</accession>
<evidence type="ECO:0000256" key="1">
    <source>
        <dbReference type="SAM" id="MobiDB-lite"/>
    </source>
</evidence>
<evidence type="ECO:0000313" key="4">
    <source>
        <dbReference type="Proteomes" id="UP000663829"/>
    </source>
</evidence>
<name>A0A814ACD6_9BILA</name>
<organism evidence="2 4">
    <name type="scientific">Didymodactylos carnosus</name>
    <dbReference type="NCBI Taxonomy" id="1234261"/>
    <lineage>
        <taxon>Eukaryota</taxon>
        <taxon>Metazoa</taxon>
        <taxon>Spiralia</taxon>
        <taxon>Gnathifera</taxon>
        <taxon>Rotifera</taxon>
        <taxon>Eurotatoria</taxon>
        <taxon>Bdelloidea</taxon>
        <taxon>Philodinida</taxon>
        <taxon>Philodinidae</taxon>
        <taxon>Didymodactylos</taxon>
    </lineage>
</organism>
<evidence type="ECO:0000313" key="2">
    <source>
        <dbReference type="EMBL" id="CAF0911059.1"/>
    </source>
</evidence>
<evidence type="ECO:0000313" key="3">
    <source>
        <dbReference type="EMBL" id="CAF3692152.1"/>
    </source>
</evidence>
<evidence type="ECO:0008006" key="5">
    <source>
        <dbReference type="Google" id="ProtNLM"/>
    </source>
</evidence>
<dbReference type="AlphaFoldDB" id="A0A814ACD6"/>
<sequence length="193" mass="22122">MSNKWCAKCTVCSIVIKDTTKTTSNFVKHLQTKHSKQYDEWKQLKTKENPVSQQRSITDRFGEPKRRKTYPSSHSRQKELSMGIVKHLIAEMGLPLSLVERNSFKMFMKLVDNKYKCISRRHITRSMLPGKHTAINILNELNKVIKFGLNNSKTATTALAKVATIAKFSHKSSIFADRLENIKLSIPTANETR</sequence>
<comment type="caution">
    <text evidence="2">The sequence shown here is derived from an EMBL/GenBank/DDBJ whole genome shotgun (WGS) entry which is preliminary data.</text>
</comment>
<dbReference type="Proteomes" id="UP000681722">
    <property type="component" value="Unassembled WGS sequence"/>
</dbReference>
<gene>
    <name evidence="2" type="ORF">GPM918_LOCUS9149</name>
    <name evidence="3" type="ORF">SRO942_LOCUS9150</name>
</gene>
<dbReference type="EMBL" id="CAJOBC010001670">
    <property type="protein sequence ID" value="CAF3692152.1"/>
    <property type="molecule type" value="Genomic_DNA"/>
</dbReference>
<keyword evidence="4" id="KW-1185">Reference proteome</keyword>
<dbReference type="Proteomes" id="UP000663829">
    <property type="component" value="Unassembled WGS sequence"/>
</dbReference>
<protein>
    <recommendedName>
        <fullName evidence="5">BED-type domain-containing protein</fullName>
    </recommendedName>
</protein>
<dbReference type="EMBL" id="CAJNOQ010001670">
    <property type="protein sequence ID" value="CAF0911059.1"/>
    <property type="molecule type" value="Genomic_DNA"/>
</dbReference>
<proteinExistence type="predicted"/>